<keyword evidence="11" id="KW-1185">Reference proteome</keyword>
<dbReference type="STRING" id="482461.SAMN05216244_0912"/>
<dbReference type="CDD" id="cd06225">
    <property type="entry name" value="HAMP"/>
    <property type="match status" value="1"/>
</dbReference>
<evidence type="ECO:0000259" key="9">
    <source>
        <dbReference type="PROSITE" id="PS50885"/>
    </source>
</evidence>
<dbReference type="SMART" id="SM00304">
    <property type="entry name" value="HAMP"/>
    <property type="match status" value="1"/>
</dbReference>
<dbReference type="Gene3D" id="3.30.565.10">
    <property type="entry name" value="Histidine kinase-like ATPase, C-terminal domain"/>
    <property type="match status" value="1"/>
</dbReference>
<dbReference type="OrthoDB" id="9776552at2"/>
<evidence type="ECO:0000256" key="8">
    <source>
        <dbReference type="SAM" id="Phobius"/>
    </source>
</evidence>
<feature type="domain" description="HAMP" evidence="9">
    <location>
        <begin position="318"/>
        <end position="367"/>
    </location>
</feature>
<dbReference type="SUPFAM" id="SSF55874">
    <property type="entry name" value="ATPase domain of HSP90 chaperone/DNA topoisomerase II/histidine kinase"/>
    <property type="match status" value="1"/>
</dbReference>
<evidence type="ECO:0000256" key="2">
    <source>
        <dbReference type="ARBA" id="ARBA00022475"/>
    </source>
</evidence>
<protein>
    <submittedName>
        <fullName evidence="10">Two-component system, sensor histidine kinase YesM</fullName>
    </submittedName>
</protein>
<keyword evidence="4" id="KW-0808">Transferase</keyword>
<accession>A0A1G9NB15</accession>
<evidence type="ECO:0000256" key="7">
    <source>
        <dbReference type="ARBA" id="ARBA00023136"/>
    </source>
</evidence>
<keyword evidence="3" id="KW-0597">Phosphoprotein</keyword>
<feature type="transmembrane region" description="Helical" evidence="8">
    <location>
        <begin position="294"/>
        <end position="316"/>
    </location>
</feature>
<comment type="subcellular location">
    <subcellularLocation>
        <location evidence="1">Cell membrane</location>
        <topology evidence="1">Multi-pass membrane protein</topology>
    </subcellularLocation>
</comment>
<evidence type="ECO:0000313" key="11">
    <source>
        <dbReference type="Proteomes" id="UP000182347"/>
    </source>
</evidence>
<proteinExistence type="predicted"/>
<dbReference type="EMBL" id="FNHF01000001">
    <property type="protein sequence ID" value="SDL83307.1"/>
    <property type="molecule type" value="Genomic_DNA"/>
</dbReference>
<dbReference type="PANTHER" id="PTHR34220">
    <property type="entry name" value="SENSOR HISTIDINE KINASE YPDA"/>
    <property type="match status" value="1"/>
</dbReference>
<dbReference type="CDD" id="cd12912">
    <property type="entry name" value="PDC2_MCP_like"/>
    <property type="match status" value="1"/>
</dbReference>
<keyword evidence="2" id="KW-1003">Cell membrane</keyword>
<dbReference type="SUPFAM" id="SSF158472">
    <property type="entry name" value="HAMP domain-like"/>
    <property type="match status" value="1"/>
</dbReference>
<evidence type="ECO:0000256" key="3">
    <source>
        <dbReference type="ARBA" id="ARBA00022553"/>
    </source>
</evidence>
<reference evidence="11" key="1">
    <citation type="submission" date="2016-10" db="EMBL/GenBank/DDBJ databases">
        <authorList>
            <person name="Varghese N."/>
            <person name="Submissions S."/>
        </authorList>
    </citation>
    <scope>NUCLEOTIDE SEQUENCE [LARGE SCALE GENOMIC DNA]</scope>
    <source>
        <strain evidence="11">CGMCC 1.6199</strain>
    </source>
</reference>
<dbReference type="InterPro" id="IPR050640">
    <property type="entry name" value="Bact_2-comp_sensor_kinase"/>
</dbReference>
<keyword evidence="6 8" id="KW-1133">Transmembrane helix</keyword>
<dbReference type="Pfam" id="PF02743">
    <property type="entry name" value="dCache_1"/>
    <property type="match status" value="1"/>
</dbReference>
<feature type="transmembrane region" description="Helical" evidence="8">
    <location>
        <begin position="12"/>
        <end position="32"/>
    </location>
</feature>
<keyword evidence="5 8" id="KW-0812">Transmembrane</keyword>
<dbReference type="InterPro" id="IPR003660">
    <property type="entry name" value="HAMP_dom"/>
</dbReference>
<dbReference type="InterPro" id="IPR036890">
    <property type="entry name" value="HATPase_C_sf"/>
</dbReference>
<keyword evidence="10" id="KW-0418">Kinase</keyword>
<dbReference type="GO" id="GO:0005886">
    <property type="term" value="C:plasma membrane"/>
    <property type="evidence" value="ECO:0007669"/>
    <property type="project" value="UniProtKB-SubCell"/>
</dbReference>
<evidence type="ECO:0000256" key="6">
    <source>
        <dbReference type="ARBA" id="ARBA00022989"/>
    </source>
</evidence>
<dbReference type="Pfam" id="PF06580">
    <property type="entry name" value="His_kinase"/>
    <property type="match status" value="1"/>
</dbReference>
<evidence type="ECO:0000256" key="5">
    <source>
        <dbReference type="ARBA" id="ARBA00022692"/>
    </source>
</evidence>
<evidence type="ECO:0000256" key="1">
    <source>
        <dbReference type="ARBA" id="ARBA00004651"/>
    </source>
</evidence>
<dbReference type="GO" id="GO:0000155">
    <property type="term" value="F:phosphorelay sensor kinase activity"/>
    <property type="evidence" value="ECO:0007669"/>
    <property type="project" value="InterPro"/>
</dbReference>
<evidence type="ECO:0000256" key="4">
    <source>
        <dbReference type="ARBA" id="ARBA00022679"/>
    </source>
</evidence>
<keyword evidence="7 8" id="KW-0472">Membrane</keyword>
<dbReference type="PANTHER" id="PTHR34220:SF7">
    <property type="entry name" value="SENSOR HISTIDINE KINASE YPDA"/>
    <property type="match status" value="1"/>
</dbReference>
<name>A0A1G9NB15_9BACI</name>
<organism evidence="10 11">
    <name type="scientific">Sediminibacillus halophilus</name>
    <dbReference type="NCBI Taxonomy" id="482461"/>
    <lineage>
        <taxon>Bacteria</taxon>
        <taxon>Bacillati</taxon>
        <taxon>Bacillota</taxon>
        <taxon>Bacilli</taxon>
        <taxon>Bacillales</taxon>
        <taxon>Bacillaceae</taxon>
        <taxon>Sediminibacillus</taxon>
    </lineage>
</organism>
<dbReference type="InterPro" id="IPR010559">
    <property type="entry name" value="Sig_transdc_His_kin_internal"/>
</dbReference>
<dbReference type="InterPro" id="IPR033479">
    <property type="entry name" value="dCache_1"/>
</dbReference>
<sequence length="589" mass="67637">MFRQWGLKKQFATVFLILITLPTMFFGALIYYQTTKAFKQQAADHTIGRLETSEETLTSAIRNVENMTSFMIYDENFRTFFSSSKSEMTSEVYKRAEEGIKGYFTFQLTSFDYIDSIMLESGSGNKLHFGNPVTADEAVLDQAATEKGGGLSWSGSYQVESDWEGKKQVISLSREINDLNHITEPIGRVRIRLDQADLYQTVKGETAGGLGYFFVMTDQGDVVLHPDEDMVGKPFPDQTLIDRIIASSQRSISYETKDSRYLVVKKQIDGMNWFSVAVVNQGEVVQELYNVRSLIVDMILLLLLLGTVAFGGFYFFNIRRILELTEQTKQLENGDFTANVPVNTNDEIGKLGMRFNQMVKTIQVYINQEYKLKIKQKESELQAMQNQIDPHFLYNTLDMIRWTARLENAMETGHLIEQLSKMFRMNLNKGNMWVKLDEEFAYIRHYLELQKSRMGSRLRYSIFYDAGIGEAYTIKQILQPLVENSIRHGFKNITYQGELRIRGYRQGKQILIDVVDNGAGFLSYSENGNEGSGFALKQLHERLLLAFEEDGKINHIPSPNGTWMQVRLPLLEKKPEQKINKESGDWNDV</sequence>
<dbReference type="RefSeq" id="WP_074597647.1">
    <property type="nucleotide sequence ID" value="NZ_FNHF01000001.1"/>
</dbReference>
<dbReference type="Gene3D" id="3.30.450.20">
    <property type="entry name" value="PAS domain"/>
    <property type="match status" value="1"/>
</dbReference>
<dbReference type="Pfam" id="PF00672">
    <property type="entry name" value="HAMP"/>
    <property type="match status" value="1"/>
</dbReference>
<dbReference type="AlphaFoldDB" id="A0A1G9NB15"/>
<dbReference type="PROSITE" id="PS50885">
    <property type="entry name" value="HAMP"/>
    <property type="match status" value="1"/>
</dbReference>
<evidence type="ECO:0000313" key="10">
    <source>
        <dbReference type="EMBL" id="SDL83307.1"/>
    </source>
</evidence>
<dbReference type="Gene3D" id="1.10.8.500">
    <property type="entry name" value="HAMP domain in histidine kinase"/>
    <property type="match status" value="1"/>
</dbReference>
<dbReference type="Proteomes" id="UP000182347">
    <property type="component" value="Unassembled WGS sequence"/>
</dbReference>
<gene>
    <name evidence="10" type="ORF">SAMN05216244_0912</name>
</gene>